<feature type="compositionally biased region" description="Low complexity" evidence="1">
    <location>
        <begin position="32"/>
        <end position="47"/>
    </location>
</feature>
<feature type="signal peptide" evidence="2">
    <location>
        <begin position="1"/>
        <end position="18"/>
    </location>
</feature>
<name>A0A1H3GZS4_9RHOB</name>
<organism evidence="3 4">
    <name type="scientific">Citreimonas salinaria</name>
    <dbReference type="NCBI Taxonomy" id="321339"/>
    <lineage>
        <taxon>Bacteria</taxon>
        <taxon>Pseudomonadati</taxon>
        <taxon>Pseudomonadota</taxon>
        <taxon>Alphaproteobacteria</taxon>
        <taxon>Rhodobacterales</taxon>
        <taxon>Roseobacteraceae</taxon>
        <taxon>Citreimonas</taxon>
    </lineage>
</organism>
<evidence type="ECO:0000256" key="2">
    <source>
        <dbReference type="SAM" id="SignalP"/>
    </source>
</evidence>
<evidence type="ECO:0000313" key="3">
    <source>
        <dbReference type="EMBL" id="SDY08034.1"/>
    </source>
</evidence>
<dbReference type="Proteomes" id="UP000199286">
    <property type="component" value="Unassembled WGS sequence"/>
</dbReference>
<reference evidence="3 4" key="1">
    <citation type="submission" date="2016-10" db="EMBL/GenBank/DDBJ databases">
        <authorList>
            <person name="de Groot N.N."/>
        </authorList>
    </citation>
    <scope>NUCLEOTIDE SEQUENCE [LARGE SCALE GENOMIC DNA]</scope>
    <source>
        <strain evidence="3 4">DSM 26880</strain>
    </source>
</reference>
<evidence type="ECO:0008006" key="5">
    <source>
        <dbReference type="Google" id="ProtNLM"/>
    </source>
</evidence>
<dbReference type="STRING" id="321339.SAMN05444340_103106"/>
<accession>A0A1H3GZS4</accession>
<evidence type="ECO:0000256" key="1">
    <source>
        <dbReference type="SAM" id="MobiDB-lite"/>
    </source>
</evidence>
<sequence>MIRFVTLLPLALALSACAQVERLTGGPAQSETAGADAPAAVQTAAAPRTPPPPAGAATPEQFDTSTEVDRAAATEAPSGGETRLGETVVSLGDVARTGFWLETPLVSIETEGRVETAGGASAKVTLEPAEEGAGSRISLAAMRLLEIPLTDLPTLTVYSIE</sequence>
<protein>
    <recommendedName>
        <fullName evidence="5">D-galactarate dehydratase</fullName>
    </recommendedName>
</protein>
<proteinExistence type="predicted"/>
<dbReference type="PROSITE" id="PS51257">
    <property type="entry name" value="PROKAR_LIPOPROTEIN"/>
    <property type="match status" value="1"/>
</dbReference>
<dbReference type="AlphaFoldDB" id="A0A1H3GZS4"/>
<keyword evidence="2" id="KW-0732">Signal</keyword>
<dbReference type="RefSeq" id="WP_342708042.1">
    <property type="nucleotide sequence ID" value="NZ_FNPF01000003.1"/>
</dbReference>
<gene>
    <name evidence="3" type="ORF">SAMN05444340_103106</name>
</gene>
<dbReference type="EMBL" id="FNPF01000003">
    <property type="protein sequence ID" value="SDY08034.1"/>
    <property type="molecule type" value="Genomic_DNA"/>
</dbReference>
<evidence type="ECO:0000313" key="4">
    <source>
        <dbReference type="Proteomes" id="UP000199286"/>
    </source>
</evidence>
<keyword evidence="4" id="KW-1185">Reference proteome</keyword>
<feature type="chain" id="PRO_5011782335" description="D-galactarate dehydratase" evidence="2">
    <location>
        <begin position="19"/>
        <end position="161"/>
    </location>
</feature>
<feature type="region of interest" description="Disordered" evidence="1">
    <location>
        <begin position="27"/>
        <end position="85"/>
    </location>
</feature>